<feature type="chain" id="PRO_5040199529" description="RING-type domain-containing protein" evidence="5">
    <location>
        <begin position="23"/>
        <end position="317"/>
    </location>
</feature>
<gene>
    <name evidence="7" type="ORF">BEMITA_LOCUS9479</name>
</gene>
<feature type="compositionally biased region" description="Polar residues" evidence="4">
    <location>
        <begin position="25"/>
        <end position="49"/>
    </location>
</feature>
<dbReference type="PROSITE" id="PS50089">
    <property type="entry name" value="ZF_RING_2"/>
    <property type="match status" value="1"/>
</dbReference>
<dbReference type="AlphaFoldDB" id="A0A9P0AGP3"/>
<evidence type="ECO:0000256" key="1">
    <source>
        <dbReference type="ARBA" id="ARBA00022771"/>
    </source>
</evidence>
<keyword evidence="1 3" id="KW-0479">Metal-binding</keyword>
<evidence type="ECO:0000259" key="6">
    <source>
        <dbReference type="PROSITE" id="PS50089"/>
    </source>
</evidence>
<feature type="signal peptide" evidence="5">
    <location>
        <begin position="1"/>
        <end position="22"/>
    </location>
</feature>
<reference evidence="7" key="1">
    <citation type="submission" date="2021-12" db="EMBL/GenBank/DDBJ databases">
        <authorList>
            <person name="King R."/>
        </authorList>
    </citation>
    <scope>NUCLEOTIDE SEQUENCE</scope>
</reference>
<dbReference type="GO" id="GO:0008270">
    <property type="term" value="F:zinc ion binding"/>
    <property type="evidence" value="ECO:0007669"/>
    <property type="project" value="UniProtKB-KW"/>
</dbReference>
<dbReference type="EMBL" id="OU963866">
    <property type="protein sequence ID" value="CAH0390785.1"/>
    <property type="molecule type" value="Genomic_DNA"/>
</dbReference>
<dbReference type="InterPro" id="IPR013083">
    <property type="entry name" value="Znf_RING/FYVE/PHD"/>
</dbReference>
<dbReference type="Pfam" id="PF13920">
    <property type="entry name" value="zf-C3HC4_3"/>
    <property type="match status" value="1"/>
</dbReference>
<feature type="domain" description="RING-type" evidence="6">
    <location>
        <begin position="259"/>
        <end position="303"/>
    </location>
</feature>
<evidence type="ECO:0000313" key="7">
    <source>
        <dbReference type="EMBL" id="CAH0390785.1"/>
    </source>
</evidence>
<keyword evidence="5" id="KW-0732">Signal</keyword>
<keyword evidence="8" id="KW-1185">Reference proteome</keyword>
<accession>A0A9P0AGP3</accession>
<proteinExistence type="predicted"/>
<keyword evidence="1 3" id="KW-0863">Zinc-finger</keyword>
<evidence type="ECO:0000256" key="4">
    <source>
        <dbReference type="SAM" id="MobiDB-lite"/>
    </source>
</evidence>
<dbReference type="CDD" id="cd16449">
    <property type="entry name" value="RING-HC"/>
    <property type="match status" value="1"/>
</dbReference>
<dbReference type="Proteomes" id="UP001152759">
    <property type="component" value="Chromosome 5"/>
</dbReference>
<name>A0A9P0AGP3_BEMTA</name>
<feature type="compositionally biased region" description="Pro residues" evidence="4">
    <location>
        <begin position="216"/>
        <end position="226"/>
    </location>
</feature>
<dbReference type="Gene3D" id="3.30.40.10">
    <property type="entry name" value="Zinc/RING finger domain, C3HC4 (zinc finger)"/>
    <property type="match status" value="1"/>
</dbReference>
<evidence type="ECO:0000256" key="2">
    <source>
        <dbReference type="ARBA" id="ARBA00022833"/>
    </source>
</evidence>
<feature type="region of interest" description="Disordered" evidence="4">
    <location>
        <begin position="64"/>
        <end position="91"/>
    </location>
</feature>
<evidence type="ECO:0000256" key="3">
    <source>
        <dbReference type="PROSITE-ProRule" id="PRU00175"/>
    </source>
</evidence>
<dbReference type="SUPFAM" id="SSF57850">
    <property type="entry name" value="RING/U-box"/>
    <property type="match status" value="1"/>
</dbReference>
<organism evidence="7 8">
    <name type="scientific">Bemisia tabaci</name>
    <name type="common">Sweetpotato whitefly</name>
    <name type="synonym">Aleurodes tabaci</name>
    <dbReference type="NCBI Taxonomy" id="7038"/>
    <lineage>
        <taxon>Eukaryota</taxon>
        <taxon>Metazoa</taxon>
        <taxon>Ecdysozoa</taxon>
        <taxon>Arthropoda</taxon>
        <taxon>Hexapoda</taxon>
        <taxon>Insecta</taxon>
        <taxon>Pterygota</taxon>
        <taxon>Neoptera</taxon>
        <taxon>Paraneoptera</taxon>
        <taxon>Hemiptera</taxon>
        <taxon>Sternorrhyncha</taxon>
        <taxon>Aleyrodoidea</taxon>
        <taxon>Aleyrodidae</taxon>
        <taxon>Aleyrodinae</taxon>
        <taxon>Bemisia</taxon>
    </lineage>
</organism>
<feature type="region of interest" description="Disordered" evidence="4">
    <location>
        <begin position="25"/>
        <end position="52"/>
    </location>
</feature>
<keyword evidence="2" id="KW-0862">Zinc</keyword>
<evidence type="ECO:0000256" key="5">
    <source>
        <dbReference type="SAM" id="SignalP"/>
    </source>
</evidence>
<sequence>MHILSRLLYLFVFFVVCRLVKNDTPGSLSRRTSSFQEQPLSNVGSSRRNQSWRRLLSRKSNSGAFISRTSSSSGQLEEQESPVPSQDDERERVLPLPERLLPPRTWCEAFRSLVGKKKNSSRIGTSITVITEGDTLIATEVRPNGLHSFDIVVRMAFEILKSEDERPPLCYFRRHNIHQRTGIVIRTSKWVRRGAERSIPPSEVSPDGMLEYPHPSVRPPPIPPTPPRRHGPESPVREVQIKWDSRDVSAADMDDPETCCICYVRRKATVFMPCRCEVCYTCVRMMRINTDNQKLFIKCPWCRSDVRYQLPKELPPQ</sequence>
<feature type="region of interest" description="Disordered" evidence="4">
    <location>
        <begin position="196"/>
        <end position="236"/>
    </location>
</feature>
<dbReference type="InterPro" id="IPR001841">
    <property type="entry name" value="Znf_RING"/>
</dbReference>
<evidence type="ECO:0000313" key="8">
    <source>
        <dbReference type="Proteomes" id="UP001152759"/>
    </source>
</evidence>
<protein>
    <recommendedName>
        <fullName evidence="6">RING-type domain-containing protein</fullName>
    </recommendedName>
</protein>